<sequence>MEFLHMKTSKFNPVLWAGVAVLCVLGFSSCDQKPGGPGHHKRPNERKSEPHGKQHSEEMHKKYNFKSETHGKQHSEEAHPKHDFKSEPHDKKHAPSARAPQNQHQPHEKQSY</sequence>
<protein>
    <submittedName>
        <fullName evidence="2">Uncharacterized protein</fullName>
    </submittedName>
</protein>
<proteinExistence type="predicted"/>
<feature type="region of interest" description="Disordered" evidence="1">
    <location>
        <begin position="29"/>
        <end position="112"/>
    </location>
</feature>
<reference evidence="3" key="1">
    <citation type="submission" date="2017-08" db="EMBL/GenBank/DDBJ databases">
        <title>A dynamic microbial community with high functional redundancy inhabits the cold, oxic subseafloor aquifer.</title>
        <authorList>
            <person name="Tully B.J."/>
            <person name="Wheat C.G."/>
            <person name="Glazer B.T."/>
            <person name="Huber J.A."/>
        </authorList>
    </citation>
    <scope>NUCLEOTIDE SEQUENCE [LARGE SCALE GENOMIC DNA]</scope>
</reference>
<evidence type="ECO:0000313" key="2">
    <source>
        <dbReference type="EMBL" id="PCI95225.1"/>
    </source>
</evidence>
<evidence type="ECO:0000256" key="1">
    <source>
        <dbReference type="SAM" id="MobiDB-lite"/>
    </source>
</evidence>
<accession>A0A2A4YLN4</accession>
<gene>
    <name evidence="2" type="ORF">COB11_02690</name>
</gene>
<dbReference type="PROSITE" id="PS51257">
    <property type="entry name" value="PROKAR_LIPOPROTEIN"/>
    <property type="match status" value="1"/>
</dbReference>
<organism evidence="2 3">
    <name type="scientific">Aerophobetes bacterium</name>
    <dbReference type="NCBI Taxonomy" id="2030807"/>
    <lineage>
        <taxon>Bacteria</taxon>
        <taxon>Candidatus Aerophobota</taxon>
    </lineage>
</organism>
<evidence type="ECO:0000313" key="3">
    <source>
        <dbReference type="Proteomes" id="UP000217838"/>
    </source>
</evidence>
<comment type="caution">
    <text evidence="2">The sequence shown here is derived from an EMBL/GenBank/DDBJ whole genome shotgun (WGS) entry which is preliminary data.</text>
</comment>
<name>A0A2A4YLN4_UNCAE</name>
<feature type="compositionally biased region" description="Basic and acidic residues" evidence="1">
    <location>
        <begin position="45"/>
        <end position="90"/>
    </location>
</feature>
<dbReference type="Proteomes" id="UP000217838">
    <property type="component" value="Unassembled WGS sequence"/>
</dbReference>
<dbReference type="AlphaFoldDB" id="A0A2A4YLN4"/>
<dbReference type="EMBL" id="NVUU01000025">
    <property type="protein sequence ID" value="PCI95225.1"/>
    <property type="molecule type" value="Genomic_DNA"/>
</dbReference>